<organism evidence="1 2">
    <name type="scientific">Tetragonisca angustula</name>
    <dbReference type="NCBI Taxonomy" id="166442"/>
    <lineage>
        <taxon>Eukaryota</taxon>
        <taxon>Metazoa</taxon>
        <taxon>Ecdysozoa</taxon>
        <taxon>Arthropoda</taxon>
        <taxon>Hexapoda</taxon>
        <taxon>Insecta</taxon>
        <taxon>Pterygota</taxon>
        <taxon>Neoptera</taxon>
        <taxon>Endopterygota</taxon>
        <taxon>Hymenoptera</taxon>
        <taxon>Apocrita</taxon>
        <taxon>Aculeata</taxon>
        <taxon>Apoidea</taxon>
        <taxon>Anthophila</taxon>
        <taxon>Apidae</taxon>
        <taxon>Tetragonisca</taxon>
    </lineage>
</organism>
<gene>
    <name evidence="1" type="ORF">QLX08_003586</name>
</gene>
<protein>
    <submittedName>
        <fullName evidence="1">Uncharacterized protein</fullName>
    </submittedName>
</protein>
<accession>A0AAW1A8H2</accession>
<comment type="caution">
    <text evidence="1">The sequence shown here is derived from an EMBL/GenBank/DDBJ whole genome shotgun (WGS) entry which is preliminary data.</text>
</comment>
<reference evidence="1 2" key="1">
    <citation type="submission" date="2024-05" db="EMBL/GenBank/DDBJ databases">
        <title>The nuclear and mitochondrial genome assemblies of Tetragonisca angustula (Apidae: Meliponini), a tiny yet remarkable pollinator in the Neotropics.</title>
        <authorList>
            <person name="Ferrari R."/>
            <person name="Ricardo P.C."/>
            <person name="Dias F.C."/>
            <person name="Araujo N.S."/>
            <person name="Soares D.O."/>
            <person name="Zhou Q.-S."/>
            <person name="Zhu C.-D."/>
            <person name="Coutinho L."/>
            <person name="Airas M.C."/>
            <person name="Batista T.M."/>
        </authorList>
    </citation>
    <scope>NUCLEOTIDE SEQUENCE [LARGE SCALE GENOMIC DNA]</scope>
    <source>
        <strain evidence="1">ASF017062</strain>
        <tissue evidence="1">Abdomen</tissue>
    </source>
</reference>
<dbReference type="EMBL" id="JAWNGG020000052">
    <property type="protein sequence ID" value="KAK9305321.1"/>
    <property type="molecule type" value="Genomic_DNA"/>
</dbReference>
<sequence>MESGRILLTTILTIVVVVVNGRVYYLPTLDENRYADLTYPVPNEQSSRDLDLSFSAGDSNELDNVIRPVKKVYTLAAPEKPFIEVNKEELPITRYKLVEAPVKRAGSDDVIMVPELNRRMVKIDRDNKGEVILELRVIANHDSV</sequence>
<proteinExistence type="predicted"/>
<evidence type="ECO:0000313" key="2">
    <source>
        <dbReference type="Proteomes" id="UP001432146"/>
    </source>
</evidence>
<name>A0AAW1A8H2_9HYME</name>
<dbReference type="Proteomes" id="UP001432146">
    <property type="component" value="Unassembled WGS sequence"/>
</dbReference>
<dbReference type="AlphaFoldDB" id="A0AAW1A8H2"/>
<keyword evidence="2" id="KW-1185">Reference proteome</keyword>
<evidence type="ECO:0000313" key="1">
    <source>
        <dbReference type="EMBL" id="KAK9305321.1"/>
    </source>
</evidence>